<protein>
    <submittedName>
        <fullName evidence="3">4-hydroxybenzoyl-CoA thioesterase</fullName>
    </submittedName>
</protein>
<dbReference type="EMBL" id="CP011371">
    <property type="protein sequence ID" value="AKJ28635.1"/>
    <property type="molecule type" value="Genomic_DNA"/>
</dbReference>
<dbReference type="InterPro" id="IPR008272">
    <property type="entry name" value="HB-CoA_thioesterase_AS"/>
</dbReference>
<accession>A0A0G3BPZ7</accession>
<keyword evidence="4" id="KW-1185">Reference proteome</keyword>
<comment type="similarity">
    <text evidence="1">Belongs to the 4-hydroxybenzoyl-CoA thioesterase family.</text>
</comment>
<dbReference type="Proteomes" id="UP000035352">
    <property type="component" value="Chromosome"/>
</dbReference>
<proteinExistence type="inferred from homology"/>
<dbReference type="AlphaFoldDB" id="A0A0G3BPZ7"/>
<dbReference type="GO" id="GO:0047617">
    <property type="term" value="F:fatty acyl-CoA hydrolase activity"/>
    <property type="evidence" value="ECO:0007669"/>
    <property type="project" value="TreeGrafter"/>
</dbReference>
<gene>
    <name evidence="3" type="ORF">AAW51_1944</name>
</gene>
<evidence type="ECO:0000256" key="2">
    <source>
        <dbReference type="ARBA" id="ARBA00022801"/>
    </source>
</evidence>
<dbReference type="PROSITE" id="PS01328">
    <property type="entry name" value="4HBCOA_THIOESTERASE"/>
    <property type="match status" value="1"/>
</dbReference>
<reference evidence="3 4" key="1">
    <citation type="submission" date="2015-05" db="EMBL/GenBank/DDBJ databases">
        <authorList>
            <person name="Tang B."/>
            <person name="Yu Y."/>
        </authorList>
    </citation>
    <scope>NUCLEOTIDE SEQUENCE [LARGE SCALE GENOMIC DNA]</scope>
    <source>
        <strain evidence="3 4">DSM 7029</strain>
    </source>
</reference>
<name>A0A0G3BPZ7_9BURK</name>
<dbReference type="PANTHER" id="PTHR31793">
    <property type="entry name" value="4-HYDROXYBENZOYL-COA THIOESTERASE FAMILY MEMBER"/>
    <property type="match status" value="1"/>
</dbReference>
<dbReference type="SUPFAM" id="SSF54637">
    <property type="entry name" value="Thioesterase/thiol ester dehydrase-isomerase"/>
    <property type="match status" value="1"/>
</dbReference>
<evidence type="ECO:0000313" key="3">
    <source>
        <dbReference type="EMBL" id="AKJ28635.1"/>
    </source>
</evidence>
<dbReference type="CDD" id="cd00586">
    <property type="entry name" value="4HBT"/>
    <property type="match status" value="1"/>
</dbReference>
<dbReference type="PANTHER" id="PTHR31793:SF24">
    <property type="entry name" value="LONG-CHAIN ACYL-COA THIOESTERASE FADM"/>
    <property type="match status" value="1"/>
</dbReference>
<dbReference type="KEGG" id="pbh:AAW51_1944"/>
<dbReference type="Gene3D" id="3.10.129.10">
    <property type="entry name" value="Hotdog Thioesterase"/>
    <property type="match status" value="1"/>
</dbReference>
<keyword evidence="2" id="KW-0378">Hydrolase</keyword>
<sequence length="144" mass="16081">MGPHAFERPVQIRFSHCDPAGIVFFPQYLVMLQNLIEDWFTEGLGQPYAELLGPRRLGLPTVSLACEFAAPSRLGDQVMLGLTLDRITACSIELSLGCRCGEQQRMRARQTLVTAALDGQRAVPIPDDVREALERFLQQQPVSR</sequence>
<dbReference type="Pfam" id="PF13279">
    <property type="entry name" value="4HBT_2"/>
    <property type="match status" value="1"/>
</dbReference>
<organism evidence="3 4">
    <name type="scientific">Caldimonas brevitalea</name>
    <dbReference type="NCBI Taxonomy" id="413882"/>
    <lineage>
        <taxon>Bacteria</taxon>
        <taxon>Pseudomonadati</taxon>
        <taxon>Pseudomonadota</taxon>
        <taxon>Betaproteobacteria</taxon>
        <taxon>Burkholderiales</taxon>
        <taxon>Sphaerotilaceae</taxon>
        <taxon>Caldimonas</taxon>
    </lineage>
</organism>
<dbReference type="OrthoDB" id="21822at2"/>
<evidence type="ECO:0000256" key="1">
    <source>
        <dbReference type="ARBA" id="ARBA00005953"/>
    </source>
</evidence>
<dbReference type="STRING" id="413882.AAW51_1944"/>
<dbReference type="InterPro" id="IPR029069">
    <property type="entry name" value="HotDog_dom_sf"/>
</dbReference>
<evidence type="ECO:0000313" key="4">
    <source>
        <dbReference type="Proteomes" id="UP000035352"/>
    </source>
</evidence>
<dbReference type="InterPro" id="IPR050563">
    <property type="entry name" value="4-hydroxybenzoyl-CoA_TE"/>
</dbReference>